<dbReference type="Proteomes" id="UP000034664">
    <property type="component" value="Unassembled WGS sequence"/>
</dbReference>
<comment type="caution">
    <text evidence="1">The sequence shown here is derived from an EMBL/GenBank/DDBJ whole genome shotgun (WGS) entry which is preliminary data.</text>
</comment>
<accession>A0A0G0VH77</accession>
<gene>
    <name evidence="1" type="ORF">UU14_C0029G0009</name>
</gene>
<dbReference type="AlphaFoldDB" id="A0A0G0VH77"/>
<dbReference type="EMBL" id="LBZM01000029">
    <property type="protein sequence ID" value="KKR71400.1"/>
    <property type="molecule type" value="Genomic_DNA"/>
</dbReference>
<protein>
    <submittedName>
        <fullName evidence="1">Uncharacterized protein</fullName>
    </submittedName>
</protein>
<name>A0A0G0VH77_9BACT</name>
<evidence type="ECO:0000313" key="1">
    <source>
        <dbReference type="EMBL" id="KKR71400.1"/>
    </source>
</evidence>
<organism evidence="1 2">
    <name type="scientific">Candidatus Roizmanbacteria bacterium GW2011_GWB1_40_7</name>
    <dbReference type="NCBI Taxonomy" id="1618482"/>
    <lineage>
        <taxon>Bacteria</taxon>
        <taxon>Candidatus Roizmaniibacteriota</taxon>
    </lineage>
</organism>
<evidence type="ECO:0000313" key="2">
    <source>
        <dbReference type="Proteomes" id="UP000034664"/>
    </source>
</evidence>
<sequence>MHMSNKETIHNTPEISNHYAVFVHPQTDCGIARPQSRYHMVTLGMRGLSEQDVRQAVDDGNVASPTCAVCDVSYRLLDVYPMIP</sequence>
<reference evidence="1 2" key="1">
    <citation type="journal article" date="2015" name="Nature">
        <title>rRNA introns, odd ribosomes, and small enigmatic genomes across a large radiation of phyla.</title>
        <authorList>
            <person name="Brown C.T."/>
            <person name="Hug L.A."/>
            <person name="Thomas B.C."/>
            <person name="Sharon I."/>
            <person name="Castelle C.J."/>
            <person name="Singh A."/>
            <person name="Wilkins M.J."/>
            <person name="Williams K.H."/>
            <person name="Banfield J.F."/>
        </authorList>
    </citation>
    <scope>NUCLEOTIDE SEQUENCE [LARGE SCALE GENOMIC DNA]</scope>
</reference>
<proteinExistence type="predicted"/>